<evidence type="ECO:0000256" key="6">
    <source>
        <dbReference type="ARBA" id="ARBA00022989"/>
    </source>
</evidence>
<name>V8RCY9_9PSED</name>
<organism evidence="11">
    <name type="scientific">Pseudomonas moraviensis R28-S</name>
    <dbReference type="NCBI Taxonomy" id="1395516"/>
    <lineage>
        <taxon>Bacteria</taxon>
        <taxon>Pseudomonadati</taxon>
        <taxon>Pseudomonadota</taxon>
        <taxon>Gammaproteobacteria</taxon>
        <taxon>Pseudomonadales</taxon>
        <taxon>Pseudomonadaceae</taxon>
        <taxon>Pseudomonas</taxon>
    </lineage>
</organism>
<feature type="domain" description="ABC transmembrane type-1" evidence="10">
    <location>
        <begin position="114"/>
        <end position="401"/>
    </location>
</feature>
<dbReference type="PROSITE" id="PS50929">
    <property type="entry name" value="ABC_TM1F"/>
    <property type="match status" value="1"/>
</dbReference>
<dbReference type="InterPro" id="IPR039421">
    <property type="entry name" value="Type_1_exporter"/>
</dbReference>
<comment type="subcellular location">
    <subcellularLocation>
        <location evidence="1">Cell membrane</location>
        <topology evidence="1">Multi-pass membrane protein</topology>
    </subcellularLocation>
</comment>
<evidence type="ECO:0000256" key="4">
    <source>
        <dbReference type="ARBA" id="ARBA00022741"/>
    </source>
</evidence>
<feature type="transmembrane region" description="Helical" evidence="8">
    <location>
        <begin position="229"/>
        <end position="252"/>
    </location>
</feature>
<dbReference type="GO" id="GO:0005524">
    <property type="term" value="F:ATP binding"/>
    <property type="evidence" value="ECO:0007669"/>
    <property type="project" value="UniProtKB-KW"/>
</dbReference>
<evidence type="ECO:0000259" key="10">
    <source>
        <dbReference type="PROSITE" id="PS50929"/>
    </source>
</evidence>
<dbReference type="InterPro" id="IPR036640">
    <property type="entry name" value="ABC1_TM_sf"/>
</dbReference>
<gene>
    <name evidence="11" type="ORF">PMO01_10730</name>
</gene>
<evidence type="ECO:0000256" key="8">
    <source>
        <dbReference type="SAM" id="Phobius"/>
    </source>
</evidence>
<dbReference type="Gene3D" id="1.20.1560.10">
    <property type="entry name" value="ABC transporter type 1, transmembrane domain"/>
    <property type="match status" value="1"/>
</dbReference>
<evidence type="ECO:0000256" key="5">
    <source>
        <dbReference type="ARBA" id="ARBA00022840"/>
    </source>
</evidence>
<feature type="transmembrane region" description="Helical" evidence="8">
    <location>
        <begin position="344"/>
        <end position="364"/>
    </location>
</feature>
<evidence type="ECO:0000313" key="11">
    <source>
        <dbReference type="EMBL" id="ETF09425.1"/>
    </source>
</evidence>
<dbReference type="InterPro" id="IPR003593">
    <property type="entry name" value="AAA+_ATPase"/>
</dbReference>
<protein>
    <submittedName>
        <fullName evidence="11">Multidrug ABC transporter ATP-binding protein</fullName>
    </submittedName>
</protein>
<dbReference type="InterPro" id="IPR011527">
    <property type="entry name" value="ABC1_TM_dom"/>
</dbReference>
<proteinExistence type="predicted"/>
<dbReference type="GO" id="GO:0016887">
    <property type="term" value="F:ATP hydrolysis activity"/>
    <property type="evidence" value="ECO:0007669"/>
    <property type="project" value="InterPro"/>
</dbReference>
<dbReference type="Pfam" id="PF00005">
    <property type="entry name" value="ABC_tran"/>
    <property type="match status" value="1"/>
</dbReference>
<dbReference type="Gene3D" id="3.40.50.300">
    <property type="entry name" value="P-loop containing nucleotide triphosphate hydrolases"/>
    <property type="match status" value="1"/>
</dbReference>
<comment type="caution">
    <text evidence="11">The sequence shown here is derived from an EMBL/GenBank/DDBJ whole genome shotgun (WGS) entry which is preliminary data.</text>
</comment>
<dbReference type="SUPFAM" id="SSF90123">
    <property type="entry name" value="ABC transporter transmembrane region"/>
    <property type="match status" value="1"/>
</dbReference>
<dbReference type="InterPro" id="IPR003439">
    <property type="entry name" value="ABC_transporter-like_ATP-bd"/>
</dbReference>
<dbReference type="PROSITE" id="PS00211">
    <property type="entry name" value="ABC_TRANSPORTER_1"/>
    <property type="match status" value="1"/>
</dbReference>
<dbReference type="GO" id="GO:0005886">
    <property type="term" value="C:plasma membrane"/>
    <property type="evidence" value="ECO:0007669"/>
    <property type="project" value="UniProtKB-SubCell"/>
</dbReference>
<dbReference type="eggNOG" id="COG1132">
    <property type="taxonomic scope" value="Bacteria"/>
</dbReference>
<dbReference type="PROSITE" id="PS50893">
    <property type="entry name" value="ABC_TRANSPORTER_2"/>
    <property type="match status" value="1"/>
</dbReference>
<feature type="transmembrane region" description="Helical" evidence="8">
    <location>
        <begin position="112"/>
        <end position="137"/>
    </location>
</feature>
<evidence type="ECO:0000256" key="7">
    <source>
        <dbReference type="ARBA" id="ARBA00023136"/>
    </source>
</evidence>
<keyword evidence="4" id="KW-0547">Nucleotide-binding</keyword>
<evidence type="ECO:0000256" key="3">
    <source>
        <dbReference type="ARBA" id="ARBA00022692"/>
    </source>
</evidence>
<feature type="transmembrane region" description="Helical" evidence="8">
    <location>
        <begin position="258"/>
        <end position="277"/>
    </location>
</feature>
<dbReference type="FunFam" id="1.20.1560.10:FF:000070">
    <property type="entry name" value="Multidrug ABC transporter ATP-binding protein"/>
    <property type="match status" value="1"/>
</dbReference>
<dbReference type="PATRIC" id="fig|1395516.4.peg.2176"/>
<reference evidence="11" key="1">
    <citation type="journal article" date="2014" name="Genome Announc.">
        <title>Draft Genome Sequence of Pseudomonas moraviensis R28-S.</title>
        <authorList>
            <person name="Hunter S.S."/>
            <person name="Yano H."/>
            <person name="Loftie-Eaton W."/>
            <person name="Hughes J."/>
            <person name="De Gelder L."/>
            <person name="Stragier P."/>
            <person name="De Vos P."/>
            <person name="Settles M.L."/>
            <person name="Top E.M."/>
        </authorList>
    </citation>
    <scope>NUCLEOTIDE SEQUENCE [LARGE SCALE GENOMIC DNA]</scope>
    <source>
        <strain evidence="11">R28-S</strain>
    </source>
</reference>
<dbReference type="AlphaFoldDB" id="V8RCY9"/>
<feature type="transmembrane region" description="Helical" evidence="8">
    <location>
        <begin position="157"/>
        <end position="174"/>
    </location>
</feature>
<keyword evidence="7 8" id="KW-0472">Membrane</keyword>
<dbReference type="Pfam" id="PF00664">
    <property type="entry name" value="ABC_membrane"/>
    <property type="match status" value="1"/>
</dbReference>
<dbReference type="HOGENOM" id="CLU_000604_62_1_6"/>
<evidence type="ECO:0000259" key="9">
    <source>
        <dbReference type="PROSITE" id="PS50893"/>
    </source>
</evidence>
<dbReference type="PANTHER" id="PTHR43394">
    <property type="entry name" value="ATP-DEPENDENT PERMEASE MDL1, MITOCHONDRIAL"/>
    <property type="match status" value="1"/>
</dbReference>
<dbReference type="InterPro" id="IPR027417">
    <property type="entry name" value="P-loop_NTPase"/>
</dbReference>
<sequence length="692" mass="76502">MTEQLAREFKEVDERATSGLDQRRKVALGAIALSFCAWLRSRQGTSIYLQLDAETRNNADRWQNPHTLITSETAMLRLFEERLDPFPPDEAPPPPVGLMRFLWACTRGARGYILAFALLSASVSIYEAWLFSFLGQVVDLLSTWQSGGAAGDEESRVLWGIGIVLVVSIGLVALRTMVQHQILAINLPLRLRWDFHRLMLRQSLSFFSDEFSGRVTTKVMQTALSVREVLFTLIEILPGIGVYFIAIIALAGGFALKLMLPFLAWIVLFGLAMVYFVPRLGKVGQEQADARSSMTGRIADAYTNITTVKLFSHSKREAHFARAAMEDFKLTGFRQMRLVSQFEIVNQALVVALILGAGGYALWLWHQSEVGTGAVAAITAMALRINGMSHWIMWQMTSLFENIGTVQDGMATLTNGPKVQDVPDAKVLEPAGGEVVFDNVSFNYNGERQVLDGLTLHIRPGEKIGLVGRSGAGKSTLINLLLRFYDVDRGEIRIDGQNIAEVTQDSLRSVIGMVTQDTSLLHRSIRDNIAYGRPDATDEDIHRAAVNAQADGFISQLSDKQGHSGYDTLVGERGIKLSGGQRQRIAIARVMLKNAPILLLDEATSALDSEVEVAIQESLDEMMQGKTVIAIAHRLSTIAAMDRLIVMDEGRIIEQGTHAQLLEKNGTYARLWQHQSGGFLGEDRGLVEVMEE</sequence>
<dbReference type="SMART" id="SM00382">
    <property type="entry name" value="AAA"/>
    <property type="match status" value="1"/>
</dbReference>
<accession>V8RCY9</accession>
<evidence type="ECO:0000256" key="1">
    <source>
        <dbReference type="ARBA" id="ARBA00004651"/>
    </source>
</evidence>
<dbReference type="SUPFAM" id="SSF52540">
    <property type="entry name" value="P-loop containing nucleoside triphosphate hydrolases"/>
    <property type="match status" value="1"/>
</dbReference>
<keyword evidence="5 11" id="KW-0067">ATP-binding</keyword>
<keyword evidence="6 8" id="KW-1133">Transmembrane helix</keyword>
<dbReference type="EMBL" id="AYMZ01000003">
    <property type="protein sequence ID" value="ETF09425.1"/>
    <property type="molecule type" value="Genomic_DNA"/>
</dbReference>
<dbReference type="PANTHER" id="PTHR43394:SF1">
    <property type="entry name" value="ATP-BINDING CASSETTE SUB-FAMILY B MEMBER 10, MITOCHONDRIAL"/>
    <property type="match status" value="1"/>
</dbReference>
<dbReference type="Proteomes" id="UP000024771">
    <property type="component" value="Chromosome"/>
</dbReference>
<evidence type="ECO:0000256" key="2">
    <source>
        <dbReference type="ARBA" id="ARBA00022448"/>
    </source>
</evidence>
<dbReference type="GO" id="GO:0015421">
    <property type="term" value="F:ABC-type oligopeptide transporter activity"/>
    <property type="evidence" value="ECO:0007669"/>
    <property type="project" value="TreeGrafter"/>
</dbReference>
<keyword evidence="2" id="KW-0813">Transport</keyword>
<dbReference type="InterPro" id="IPR017871">
    <property type="entry name" value="ABC_transporter-like_CS"/>
</dbReference>
<feature type="domain" description="ABC transporter" evidence="9">
    <location>
        <begin position="435"/>
        <end position="674"/>
    </location>
</feature>
<dbReference type="FunFam" id="3.40.50.300:FF:000287">
    <property type="entry name" value="Multidrug ABC transporter ATP-binding protein"/>
    <property type="match status" value="1"/>
</dbReference>
<keyword evidence="3 8" id="KW-0812">Transmembrane</keyword>